<dbReference type="SUPFAM" id="SSF51905">
    <property type="entry name" value="FAD/NAD(P)-binding domain"/>
    <property type="match status" value="1"/>
</dbReference>
<accession>A0A3B0W9R9</accession>
<sequence length="242" mass="25741">MTKLNGKNPSTNPRSNLPVAIIGAGAVGLAAAAHLIQRGETPLVFEMDANVGSNVRQWTHVRLFSPWEYAKDAASVALLEKAGWVAPHDADLPTGGDLVTKYLEPLAATPELAPHIHFNSRVVGVSRYRTDKLMDNGRDDTPFLLQVEEDGVPQRYLAKAVIDASGVFATPNPVGSAGLSAAGEAANKGKIFYGIPDIKGTHLERYANKTIAVVGGGHSAINALLDLGDIQENHPATQILWI</sequence>
<proteinExistence type="predicted"/>
<protein>
    <submittedName>
        <fullName evidence="2">Putative secreted protein</fullName>
    </submittedName>
</protein>
<dbReference type="Gene3D" id="3.50.50.60">
    <property type="entry name" value="FAD/NAD(P)-binding domain"/>
    <property type="match status" value="1"/>
</dbReference>
<dbReference type="GO" id="GO:0004497">
    <property type="term" value="F:monooxygenase activity"/>
    <property type="evidence" value="ECO:0007669"/>
    <property type="project" value="TreeGrafter"/>
</dbReference>
<dbReference type="PANTHER" id="PTHR43539:SF78">
    <property type="entry name" value="FLAVIN-CONTAINING MONOOXYGENASE"/>
    <property type="match status" value="1"/>
</dbReference>
<feature type="non-terminal residue" evidence="2">
    <location>
        <position position="242"/>
    </location>
</feature>
<dbReference type="PANTHER" id="PTHR43539">
    <property type="entry name" value="FLAVIN-BINDING MONOOXYGENASE-LIKE PROTEIN (AFU_ORTHOLOGUE AFUA_4G09220)"/>
    <property type="match status" value="1"/>
</dbReference>
<dbReference type="InterPro" id="IPR050982">
    <property type="entry name" value="Auxin_biosynth/cation_transpt"/>
</dbReference>
<organism evidence="2">
    <name type="scientific">hydrothermal vent metagenome</name>
    <dbReference type="NCBI Taxonomy" id="652676"/>
    <lineage>
        <taxon>unclassified sequences</taxon>
        <taxon>metagenomes</taxon>
        <taxon>ecological metagenomes</taxon>
    </lineage>
</organism>
<dbReference type="EMBL" id="UOEU01000795">
    <property type="protein sequence ID" value="VAW40454.1"/>
    <property type="molecule type" value="Genomic_DNA"/>
</dbReference>
<evidence type="ECO:0000256" key="1">
    <source>
        <dbReference type="ARBA" id="ARBA00023002"/>
    </source>
</evidence>
<dbReference type="AlphaFoldDB" id="A0A3B0W9R9"/>
<keyword evidence="1" id="KW-0560">Oxidoreductase</keyword>
<gene>
    <name evidence="2" type="ORF">MNBD_CHLOROFLEXI01-139</name>
</gene>
<reference evidence="2" key="1">
    <citation type="submission" date="2018-06" db="EMBL/GenBank/DDBJ databases">
        <authorList>
            <person name="Zhirakovskaya E."/>
        </authorList>
    </citation>
    <scope>NUCLEOTIDE SEQUENCE</scope>
</reference>
<dbReference type="Pfam" id="PF13738">
    <property type="entry name" value="Pyr_redox_3"/>
    <property type="match status" value="1"/>
</dbReference>
<dbReference type="InterPro" id="IPR036188">
    <property type="entry name" value="FAD/NAD-bd_sf"/>
</dbReference>
<name>A0A3B0W9R9_9ZZZZ</name>
<dbReference type="GO" id="GO:0050660">
    <property type="term" value="F:flavin adenine dinucleotide binding"/>
    <property type="evidence" value="ECO:0007669"/>
    <property type="project" value="TreeGrafter"/>
</dbReference>
<evidence type="ECO:0000313" key="2">
    <source>
        <dbReference type="EMBL" id="VAW40454.1"/>
    </source>
</evidence>
<dbReference type="PRINTS" id="PR00368">
    <property type="entry name" value="FADPNR"/>
</dbReference>